<dbReference type="GO" id="GO:0008470">
    <property type="term" value="F:3-methylbutanoyl-CoA dehydrogenase activity"/>
    <property type="evidence" value="ECO:0007669"/>
    <property type="project" value="UniProtKB-EC"/>
</dbReference>
<dbReference type="SUPFAM" id="SSF56645">
    <property type="entry name" value="Acyl-CoA dehydrogenase NM domain-like"/>
    <property type="match status" value="1"/>
</dbReference>
<dbReference type="NCBIfam" id="NF008594">
    <property type="entry name" value="PRK11561.1"/>
    <property type="match status" value="1"/>
</dbReference>
<dbReference type="Pfam" id="PF18158">
    <property type="entry name" value="AidB_N"/>
    <property type="match status" value="1"/>
</dbReference>
<evidence type="ECO:0000256" key="1">
    <source>
        <dbReference type="ARBA" id="ARBA00009347"/>
    </source>
</evidence>
<dbReference type="RefSeq" id="WP_323740951.1">
    <property type="nucleotide sequence ID" value="NZ_WJBU01000013.1"/>
</dbReference>
<dbReference type="Gene3D" id="1.20.140.10">
    <property type="entry name" value="Butyryl-CoA Dehydrogenase, subunit A, domain 3"/>
    <property type="match status" value="1"/>
</dbReference>
<dbReference type="InterPro" id="IPR041504">
    <property type="entry name" value="AidB_N"/>
</dbReference>
<evidence type="ECO:0000256" key="2">
    <source>
        <dbReference type="ARBA" id="ARBA00022630"/>
    </source>
</evidence>
<feature type="domain" description="Acyl-CoA oxidase/dehydrogenase middle" evidence="6">
    <location>
        <begin position="193"/>
        <end position="289"/>
    </location>
</feature>
<dbReference type="Proteomes" id="UP000487350">
    <property type="component" value="Unassembled WGS sequence"/>
</dbReference>
<dbReference type="Pfam" id="PF02770">
    <property type="entry name" value="Acyl-CoA_dh_M"/>
    <property type="match status" value="1"/>
</dbReference>
<dbReference type="Pfam" id="PF00441">
    <property type="entry name" value="Acyl-CoA_dh_1"/>
    <property type="match status" value="1"/>
</dbReference>
<evidence type="ECO:0000256" key="4">
    <source>
        <dbReference type="SAM" id="MobiDB-lite"/>
    </source>
</evidence>
<feature type="domain" description="Acyl-CoA dehydrogenase/oxidase C-terminal" evidence="5">
    <location>
        <begin position="300"/>
        <end position="457"/>
    </location>
</feature>
<dbReference type="InterPro" id="IPR009100">
    <property type="entry name" value="AcylCoA_DH/oxidase_NM_dom_sf"/>
</dbReference>
<evidence type="ECO:0000313" key="8">
    <source>
        <dbReference type="EMBL" id="MRD48551.1"/>
    </source>
</evidence>
<comment type="caution">
    <text evidence="8">The sequence shown here is derived from an EMBL/GenBank/DDBJ whole genome shotgun (WGS) entry which is preliminary data.</text>
</comment>
<dbReference type="EC" id="1.3.8.4" evidence="8"/>
<dbReference type="Gene3D" id="6.10.250.600">
    <property type="match status" value="1"/>
</dbReference>
<accession>A0A844BDI1</accession>
<dbReference type="AlphaFoldDB" id="A0A844BDI1"/>
<dbReference type="InterPro" id="IPR052904">
    <property type="entry name" value="Acyl-CoA_dehydrogenase-like"/>
</dbReference>
<evidence type="ECO:0000259" key="5">
    <source>
        <dbReference type="Pfam" id="PF00441"/>
    </source>
</evidence>
<evidence type="ECO:0000256" key="3">
    <source>
        <dbReference type="ARBA" id="ARBA00022827"/>
    </source>
</evidence>
<keyword evidence="9" id="KW-1185">Reference proteome</keyword>
<dbReference type="InterPro" id="IPR036250">
    <property type="entry name" value="AcylCo_DH-like_C"/>
</dbReference>
<keyword evidence="2" id="KW-0285">Flavoprotein</keyword>
<dbReference type="PANTHER" id="PTHR42707:SF3">
    <property type="entry name" value="ACYL-COA DEHYDROGENASE AIDB-RELATED"/>
    <property type="match status" value="1"/>
</dbReference>
<dbReference type="InterPro" id="IPR009075">
    <property type="entry name" value="AcylCo_DH/oxidase_C"/>
</dbReference>
<evidence type="ECO:0000259" key="7">
    <source>
        <dbReference type="Pfam" id="PF18158"/>
    </source>
</evidence>
<feature type="domain" description="Adaptive response protein AidB N-terminal" evidence="7">
    <location>
        <begin position="9"/>
        <end position="178"/>
    </location>
</feature>
<protein>
    <submittedName>
        <fullName evidence="8">Isovaleryl-CoA dehydrogenase</fullName>
        <ecNumber evidence="8">1.3.8.4</ecNumber>
    </submittedName>
</protein>
<keyword evidence="3" id="KW-0274">FAD</keyword>
<name>A0A844BDI1_9BURK</name>
<evidence type="ECO:0000313" key="9">
    <source>
        <dbReference type="Proteomes" id="UP000487350"/>
    </source>
</evidence>
<dbReference type="SUPFAM" id="SSF47203">
    <property type="entry name" value="Acyl-CoA dehydrogenase C-terminal domain-like"/>
    <property type="match status" value="1"/>
</dbReference>
<comment type="similarity">
    <text evidence="1">Belongs to the acyl-CoA dehydrogenase family.</text>
</comment>
<dbReference type="Gene3D" id="2.40.110.20">
    <property type="match status" value="1"/>
</dbReference>
<proteinExistence type="inferred from homology"/>
<evidence type="ECO:0000259" key="6">
    <source>
        <dbReference type="Pfam" id="PF02770"/>
    </source>
</evidence>
<dbReference type="InterPro" id="IPR006091">
    <property type="entry name" value="Acyl-CoA_Oxase/DH_mid-dom"/>
</dbReference>
<reference evidence="8 9" key="1">
    <citation type="submission" date="2019-11" db="EMBL/GenBank/DDBJ databases">
        <title>Caenimonas koreensis gen. nov., sp. nov., isolated from activated sludge.</title>
        <authorList>
            <person name="Seung H.R."/>
        </authorList>
    </citation>
    <scope>NUCLEOTIDE SEQUENCE [LARGE SCALE GENOMIC DNA]</scope>
    <source>
        <strain evidence="8 9">EMB320</strain>
    </source>
</reference>
<feature type="region of interest" description="Disordered" evidence="4">
    <location>
        <begin position="103"/>
        <end position="123"/>
    </location>
</feature>
<dbReference type="PANTHER" id="PTHR42707">
    <property type="entry name" value="ACYL-COA DEHYDROGENASE"/>
    <property type="match status" value="1"/>
</dbReference>
<gene>
    <name evidence="8" type="ORF">GHT07_14785</name>
</gene>
<organism evidence="8 9">
    <name type="scientific">Caenimonas koreensis DSM 17982</name>
    <dbReference type="NCBI Taxonomy" id="1121255"/>
    <lineage>
        <taxon>Bacteria</taxon>
        <taxon>Pseudomonadati</taxon>
        <taxon>Pseudomonadota</taxon>
        <taxon>Betaproteobacteria</taxon>
        <taxon>Burkholderiales</taxon>
        <taxon>Comamonadaceae</taxon>
        <taxon>Caenimonas</taxon>
    </lineage>
</organism>
<keyword evidence="8" id="KW-0560">Oxidoreductase</keyword>
<dbReference type="EMBL" id="WJBU01000013">
    <property type="protein sequence ID" value="MRD48551.1"/>
    <property type="molecule type" value="Genomic_DNA"/>
</dbReference>
<sequence>MTPTHEVVNQPQPLAGYNLFDGNRGLRDALKFNAPALDVAELSSLGATLGSAQMQTHARLANVHTPQLHTHDRFGRRVDEVEFHPSYHVLMRAAVEAGLHGTPWAREGEKSPHPSPPPEGEGANAHVLRAAGFMLFTELEPSILCPISMTYAVTPALRGNAAIYNDWGPRLTSRAYDPQLKHWRDKAGVTMGMGMTEKQGGSDVRANTTVAVPDGEDAWGKRYRITGHKWFFSAPMCDAFLVLAQAPAGLTCFFLPRVLEDGSLNAIHIQRLKDKLGNKANASSEVEFHSAQAWLVGDEGRGVPQILEMGTMTRLDCALGTSGLMRQALSIALNHCSQRLAFGKRLIEQPLMRNVLADLALESEAATALSIRLARAFDRSSDEHERVMARVLTPISKFWICKRGSHFAQEAMECLGGNGYVEEGGEGIMARIYREMPLNSIWEGAGNIMSLDLMRALRKADVAAALAAELAPAKGAHAALDRMIASLPMRVEEMASEMHARRLAQDVALAVQAALLFQSAPAPLFAAFCDSRIAGNWGHAFGTLGAATDFDTIIERAMP</sequence>